<protein>
    <submittedName>
        <fullName evidence="1">Uncharacterized protein</fullName>
    </submittedName>
</protein>
<evidence type="ECO:0000313" key="2">
    <source>
        <dbReference type="Proteomes" id="UP000309997"/>
    </source>
</evidence>
<sequence>MSRGYVSFSDAGVLHAHQERDSIARRITAAGVTSKSISLKCPFVTGDDGPESTVGFARTKGKLKLPYSGAMVLEDPFAP</sequence>
<accession>A0ACC4C1T4</accession>
<dbReference type="EMBL" id="RCHU02000006">
    <property type="protein sequence ID" value="KAL3585400.1"/>
    <property type="molecule type" value="Genomic_DNA"/>
</dbReference>
<keyword evidence="2" id="KW-1185">Reference proteome</keyword>
<reference evidence="1 2" key="1">
    <citation type="journal article" date="2024" name="Plant Biotechnol. J.">
        <title>Genome and CRISPR/Cas9 system of a widespread forest tree (Populus alba) in the world.</title>
        <authorList>
            <person name="Liu Y.J."/>
            <person name="Jiang P.F."/>
            <person name="Han X.M."/>
            <person name="Li X.Y."/>
            <person name="Wang H.M."/>
            <person name="Wang Y.J."/>
            <person name="Wang X.X."/>
            <person name="Zeng Q.Y."/>
        </authorList>
    </citation>
    <scope>NUCLEOTIDE SEQUENCE [LARGE SCALE GENOMIC DNA]</scope>
    <source>
        <strain evidence="2">cv. PAL-ZL1</strain>
    </source>
</reference>
<evidence type="ECO:0000313" key="1">
    <source>
        <dbReference type="EMBL" id="KAL3585400.1"/>
    </source>
</evidence>
<name>A0ACC4C1T4_POPAL</name>
<comment type="caution">
    <text evidence="1">The sequence shown here is derived from an EMBL/GenBank/DDBJ whole genome shotgun (WGS) entry which is preliminary data.</text>
</comment>
<dbReference type="Proteomes" id="UP000309997">
    <property type="component" value="Unassembled WGS sequence"/>
</dbReference>
<organism evidence="1 2">
    <name type="scientific">Populus alba</name>
    <name type="common">White poplar</name>
    <dbReference type="NCBI Taxonomy" id="43335"/>
    <lineage>
        <taxon>Eukaryota</taxon>
        <taxon>Viridiplantae</taxon>
        <taxon>Streptophyta</taxon>
        <taxon>Embryophyta</taxon>
        <taxon>Tracheophyta</taxon>
        <taxon>Spermatophyta</taxon>
        <taxon>Magnoliopsida</taxon>
        <taxon>eudicotyledons</taxon>
        <taxon>Gunneridae</taxon>
        <taxon>Pentapetalae</taxon>
        <taxon>rosids</taxon>
        <taxon>fabids</taxon>
        <taxon>Malpighiales</taxon>
        <taxon>Salicaceae</taxon>
        <taxon>Saliceae</taxon>
        <taxon>Populus</taxon>
    </lineage>
</organism>
<proteinExistence type="predicted"/>
<gene>
    <name evidence="1" type="ORF">D5086_012267</name>
</gene>